<sequence>MAGVLARLEEALTAQEAELQRMHTSVQRMRTLGTTRLARHLVSGRLEDAPEGTLQQDDLDTLLVTERVFGPLGAAIQAGRFLAGS</sequence>
<reference evidence="1" key="1">
    <citation type="submission" date="2024-05" db="EMBL/GenBank/DDBJ databases">
        <title>Herbiconiux sp. A18JL235.</title>
        <authorList>
            <person name="Zhang G."/>
        </authorList>
    </citation>
    <scope>NUCLEOTIDE SEQUENCE</scope>
    <source>
        <strain evidence="1">A18JL235</strain>
    </source>
</reference>
<dbReference type="RefSeq" id="WP_368498548.1">
    <property type="nucleotide sequence ID" value="NZ_CP162511.1"/>
</dbReference>
<dbReference type="AlphaFoldDB" id="A0AB39BIV2"/>
<protein>
    <submittedName>
        <fullName evidence="1">Uncharacterized protein</fullName>
    </submittedName>
</protein>
<evidence type="ECO:0000313" key="1">
    <source>
        <dbReference type="EMBL" id="XDI06159.1"/>
    </source>
</evidence>
<organism evidence="1">
    <name type="scientific">Herbiconiux sp. A18JL235</name>
    <dbReference type="NCBI Taxonomy" id="3152363"/>
    <lineage>
        <taxon>Bacteria</taxon>
        <taxon>Bacillati</taxon>
        <taxon>Actinomycetota</taxon>
        <taxon>Actinomycetes</taxon>
        <taxon>Micrococcales</taxon>
        <taxon>Microbacteriaceae</taxon>
        <taxon>Herbiconiux</taxon>
    </lineage>
</organism>
<accession>A0AB39BIV2</accession>
<proteinExistence type="predicted"/>
<dbReference type="EMBL" id="CP162511">
    <property type="protein sequence ID" value="XDI06159.1"/>
    <property type="molecule type" value="Genomic_DNA"/>
</dbReference>
<gene>
    <name evidence="1" type="ORF">ABFY20_03430</name>
</gene>
<name>A0AB39BIV2_9MICO</name>